<keyword evidence="1" id="KW-0723">Serine/threonine-protein kinase</keyword>
<keyword evidence="3" id="KW-0547">Nucleotide-binding</keyword>
<evidence type="ECO:0000313" key="4">
    <source>
        <dbReference type="Proteomes" id="UP001058860"/>
    </source>
</evidence>
<keyword evidence="3" id="KW-0067">ATP-binding</keyword>
<reference evidence="4" key="1">
    <citation type="submission" date="2021-11" db="EMBL/GenBank/DDBJ databases">
        <title>Cultivation dependent microbiological survey of springs from the worlds oldest radium mine currently devoted to the extraction of radon-saturated water.</title>
        <authorList>
            <person name="Kapinusova G."/>
            <person name="Smrhova T."/>
            <person name="Strejcek M."/>
            <person name="Suman J."/>
            <person name="Jani K."/>
            <person name="Pajer P."/>
            <person name="Uhlik O."/>
        </authorList>
    </citation>
    <scope>NUCLEOTIDE SEQUENCE [LARGE SCALE GENOMIC DNA]</scope>
    <source>
        <strain evidence="4">J379</strain>
    </source>
</reference>
<dbReference type="PANTHER" id="PTHR35526:SF3">
    <property type="entry name" value="ANTI-SIGMA-F FACTOR RSBW"/>
    <property type="match status" value="1"/>
</dbReference>
<name>A0ABY5PF55_9ACTN</name>
<evidence type="ECO:0000256" key="1">
    <source>
        <dbReference type="ARBA" id="ARBA00022527"/>
    </source>
</evidence>
<sequence length="136" mass="14004">MSHPPDLQLLVPARAENVAVVRHAFGGLADALELPDQLAADIKLAVTEACTNVVLHAYADDEGPLEVDASILDDEIVVVVRDHGAGIHPRPDSPGLGLGLPLIATLSQSLELEGGSADAPTEVRMTFGLTNGSAAA</sequence>
<gene>
    <name evidence="3" type="ORF">LRS13_21670</name>
</gene>
<dbReference type="SUPFAM" id="SSF55874">
    <property type="entry name" value="ATPase domain of HSP90 chaperone/DNA topoisomerase II/histidine kinase"/>
    <property type="match status" value="1"/>
</dbReference>
<feature type="domain" description="Histidine kinase/HSP90-like ATPase" evidence="2">
    <location>
        <begin position="37"/>
        <end position="131"/>
    </location>
</feature>
<keyword evidence="1" id="KW-0418">Kinase</keyword>
<dbReference type="CDD" id="cd16936">
    <property type="entry name" value="HATPase_RsbW-like"/>
    <property type="match status" value="1"/>
</dbReference>
<evidence type="ECO:0000313" key="3">
    <source>
        <dbReference type="EMBL" id="UUY03251.1"/>
    </source>
</evidence>
<dbReference type="EMBL" id="CP088295">
    <property type="protein sequence ID" value="UUY03251.1"/>
    <property type="molecule type" value="Genomic_DNA"/>
</dbReference>
<dbReference type="GO" id="GO:0005524">
    <property type="term" value="F:ATP binding"/>
    <property type="evidence" value="ECO:0007669"/>
    <property type="project" value="UniProtKB-KW"/>
</dbReference>
<dbReference type="InterPro" id="IPR003594">
    <property type="entry name" value="HATPase_dom"/>
</dbReference>
<dbReference type="PANTHER" id="PTHR35526">
    <property type="entry name" value="ANTI-SIGMA-F FACTOR RSBW-RELATED"/>
    <property type="match status" value="1"/>
</dbReference>
<proteinExistence type="predicted"/>
<evidence type="ECO:0000259" key="2">
    <source>
        <dbReference type="SMART" id="SM00387"/>
    </source>
</evidence>
<dbReference type="InterPro" id="IPR050267">
    <property type="entry name" value="Anti-sigma-factor_SerPK"/>
</dbReference>
<dbReference type="InterPro" id="IPR036890">
    <property type="entry name" value="HATPase_C_sf"/>
</dbReference>
<dbReference type="RefSeq" id="WP_353863763.1">
    <property type="nucleotide sequence ID" value="NZ_CP088295.1"/>
</dbReference>
<dbReference type="Proteomes" id="UP001058860">
    <property type="component" value="Chromosome"/>
</dbReference>
<dbReference type="SMART" id="SM00387">
    <property type="entry name" value="HATPase_c"/>
    <property type="match status" value="1"/>
</dbReference>
<keyword evidence="4" id="KW-1185">Reference proteome</keyword>
<dbReference type="Gene3D" id="3.30.565.10">
    <property type="entry name" value="Histidine kinase-like ATPase, C-terminal domain"/>
    <property type="match status" value="1"/>
</dbReference>
<organism evidence="3 4">
    <name type="scientific">Svornostia abyssi</name>
    <dbReference type="NCBI Taxonomy" id="2898438"/>
    <lineage>
        <taxon>Bacteria</taxon>
        <taxon>Bacillati</taxon>
        <taxon>Actinomycetota</taxon>
        <taxon>Thermoleophilia</taxon>
        <taxon>Solirubrobacterales</taxon>
        <taxon>Baekduiaceae</taxon>
        <taxon>Svornostia</taxon>
    </lineage>
</organism>
<accession>A0ABY5PF55</accession>
<keyword evidence="1" id="KW-0808">Transferase</keyword>
<dbReference type="Pfam" id="PF13581">
    <property type="entry name" value="HATPase_c_2"/>
    <property type="match status" value="1"/>
</dbReference>
<protein>
    <submittedName>
        <fullName evidence="3">ATP-binding protein</fullName>
    </submittedName>
</protein>